<organism evidence="2 3">
    <name type="scientific">Arthrobacter crusticola</name>
    <dbReference type="NCBI Taxonomy" id="2547960"/>
    <lineage>
        <taxon>Bacteria</taxon>
        <taxon>Bacillati</taxon>
        <taxon>Actinomycetota</taxon>
        <taxon>Actinomycetes</taxon>
        <taxon>Micrococcales</taxon>
        <taxon>Micrococcaceae</taxon>
        <taxon>Arthrobacter</taxon>
    </lineage>
</organism>
<evidence type="ECO:0000313" key="2">
    <source>
        <dbReference type="EMBL" id="TDK26921.1"/>
    </source>
</evidence>
<comment type="caution">
    <text evidence="2">The sequence shown here is derived from an EMBL/GenBank/DDBJ whole genome shotgun (WGS) entry which is preliminary data.</text>
</comment>
<reference evidence="2 3" key="1">
    <citation type="submission" date="2019-03" db="EMBL/GenBank/DDBJ databases">
        <title>Arthrobacter sp. nov., an bacterium isolated from biocrust in Mu Us Desert.</title>
        <authorList>
            <person name="Lixiong L."/>
        </authorList>
    </citation>
    <scope>NUCLEOTIDE SEQUENCE [LARGE SCALE GENOMIC DNA]</scope>
    <source>
        <strain evidence="2 3">SLN-3</strain>
    </source>
</reference>
<keyword evidence="3" id="KW-1185">Reference proteome</keyword>
<dbReference type="RefSeq" id="WP_133403272.1">
    <property type="nucleotide sequence ID" value="NZ_SMTK01000002.1"/>
</dbReference>
<sequence>MAPESEEPSSPVRDGLTQPTTPLPRERTEQTAPADDADGSANLDFDFSGADESEQPEEAPGLNVAAGPAEEEDREETDERELTTDISPSD</sequence>
<dbReference type="OrthoDB" id="9871127at2"/>
<evidence type="ECO:0000256" key="1">
    <source>
        <dbReference type="SAM" id="MobiDB-lite"/>
    </source>
</evidence>
<evidence type="ECO:0000313" key="3">
    <source>
        <dbReference type="Proteomes" id="UP000295411"/>
    </source>
</evidence>
<accession>A0A4R5U0B6</accession>
<gene>
    <name evidence="2" type="ORF">E2F48_07125</name>
</gene>
<dbReference type="EMBL" id="SMTK01000002">
    <property type="protein sequence ID" value="TDK26921.1"/>
    <property type="molecule type" value="Genomic_DNA"/>
</dbReference>
<protein>
    <submittedName>
        <fullName evidence="2">Uncharacterized protein</fullName>
    </submittedName>
</protein>
<dbReference type="AlphaFoldDB" id="A0A4R5U0B6"/>
<dbReference type="Proteomes" id="UP000295411">
    <property type="component" value="Unassembled WGS sequence"/>
</dbReference>
<name>A0A4R5U0B6_9MICC</name>
<feature type="compositionally biased region" description="Acidic residues" evidence="1">
    <location>
        <begin position="69"/>
        <end position="79"/>
    </location>
</feature>
<proteinExistence type="predicted"/>
<feature type="region of interest" description="Disordered" evidence="1">
    <location>
        <begin position="1"/>
        <end position="90"/>
    </location>
</feature>